<dbReference type="InterPro" id="IPR051611">
    <property type="entry name" value="ECF_transporter_component"/>
</dbReference>
<dbReference type="EMBL" id="JABSWW010000001">
    <property type="protein sequence ID" value="NRT86929.1"/>
    <property type="molecule type" value="Genomic_DNA"/>
</dbReference>
<comment type="subcellular location">
    <subcellularLocation>
        <location evidence="1">Membrane</location>
        <topology evidence="1">Multi-pass membrane protein</topology>
    </subcellularLocation>
</comment>
<reference evidence="7" key="2">
    <citation type="submission" date="2020-11" db="EMBL/GenBank/DDBJ databases">
        <authorList>
            <person name="Thieme N."/>
            <person name="Liebl W."/>
            <person name="Zverlov V."/>
        </authorList>
    </citation>
    <scope>NUCLEOTIDE SEQUENCE</scope>
    <source>
        <strain evidence="7">NT08</strain>
    </source>
</reference>
<dbReference type="GO" id="GO:0005886">
    <property type="term" value="C:plasma membrane"/>
    <property type="evidence" value="ECO:0007669"/>
    <property type="project" value="UniProtKB-ARBA"/>
</dbReference>
<dbReference type="PANTHER" id="PTHR34857">
    <property type="entry name" value="SLL0384 PROTEIN"/>
    <property type="match status" value="1"/>
</dbReference>
<name>A0A1W7LV70_CLOBE</name>
<keyword evidence="3 6" id="KW-0812">Transmembrane</keyword>
<keyword evidence="4 6" id="KW-1133">Transmembrane helix</keyword>
<evidence type="ECO:0000256" key="4">
    <source>
        <dbReference type="ARBA" id="ARBA00022989"/>
    </source>
</evidence>
<dbReference type="EMBL" id="JADOEF010000001">
    <property type="protein sequence ID" value="MBF7810130.1"/>
    <property type="molecule type" value="Genomic_DNA"/>
</dbReference>
<keyword evidence="2" id="KW-1003">Cell membrane</keyword>
<organism evidence="7 9">
    <name type="scientific">Clostridium beijerinckii</name>
    <name type="common">Clostridium MP</name>
    <dbReference type="NCBI Taxonomy" id="1520"/>
    <lineage>
        <taxon>Bacteria</taxon>
        <taxon>Bacillati</taxon>
        <taxon>Bacillota</taxon>
        <taxon>Clostridia</taxon>
        <taxon>Eubacteriales</taxon>
        <taxon>Clostridiaceae</taxon>
        <taxon>Clostridium</taxon>
    </lineage>
</organism>
<dbReference type="Proteomes" id="UP000631418">
    <property type="component" value="Unassembled WGS sequence"/>
</dbReference>
<proteinExistence type="predicted"/>
<reference evidence="8" key="3">
    <citation type="journal article" date="2022" name="Nat. Biotechnol.">
        <title>Carbon-negative production of acetone and isopropanol by gas fermentation at industrial pilot scale.</title>
        <authorList>
            <person name="Liew F.E."/>
            <person name="Nogle R."/>
            <person name="Abdalla T."/>
            <person name="Rasor B.J."/>
            <person name="Canter C."/>
            <person name="Jensen R.O."/>
            <person name="Wang L."/>
            <person name="Strutz J."/>
            <person name="Chirania P."/>
            <person name="De Tissera S."/>
            <person name="Mueller A.P."/>
            <person name="Ruan Z."/>
            <person name="Gao A."/>
            <person name="Tran L."/>
            <person name="Engle N.L."/>
            <person name="Bromley J.C."/>
            <person name="Daniell J."/>
            <person name="Conrado R."/>
            <person name="Tschaplinski T.J."/>
            <person name="Giannone R.J."/>
            <person name="Hettich R.L."/>
            <person name="Karim A.S."/>
            <person name="Simpson S.D."/>
            <person name="Brown S.D."/>
            <person name="Leang C."/>
            <person name="Jewett M.C."/>
            <person name="Kopke M."/>
        </authorList>
    </citation>
    <scope>NUCLEOTIDE SEQUENCE</scope>
    <source>
        <strain evidence="8">DJ080</strain>
    </source>
</reference>
<dbReference type="RefSeq" id="WP_012059286.1">
    <property type="nucleotide sequence ID" value="NZ_CP073279.1"/>
</dbReference>
<evidence type="ECO:0000313" key="9">
    <source>
        <dbReference type="Proteomes" id="UP000631418"/>
    </source>
</evidence>
<dbReference type="OMA" id="SWITQPT"/>
<keyword evidence="5 6" id="KW-0472">Membrane</keyword>
<evidence type="ECO:0000313" key="8">
    <source>
        <dbReference type="EMBL" id="NRT86929.1"/>
    </source>
</evidence>
<evidence type="ECO:0000256" key="5">
    <source>
        <dbReference type="ARBA" id="ARBA00023136"/>
    </source>
</evidence>
<gene>
    <name evidence="8" type="ORF">B0H41_000608</name>
    <name evidence="7" type="ORF">IS491_15950</name>
</gene>
<feature type="transmembrane region" description="Helical" evidence="6">
    <location>
        <begin position="56"/>
        <end position="74"/>
    </location>
</feature>
<evidence type="ECO:0000256" key="3">
    <source>
        <dbReference type="ARBA" id="ARBA00022692"/>
    </source>
</evidence>
<evidence type="ECO:0000256" key="2">
    <source>
        <dbReference type="ARBA" id="ARBA00022475"/>
    </source>
</evidence>
<feature type="transmembrane region" description="Helical" evidence="6">
    <location>
        <begin position="210"/>
        <end position="230"/>
    </location>
</feature>
<evidence type="ECO:0000256" key="6">
    <source>
        <dbReference type="SAM" id="Phobius"/>
    </source>
</evidence>
<dbReference type="InterPro" id="IPR003339">
    <property type="entry name" value="ABC/ECF_trnsptr_transmembrane"/>
</dbReference>
<dbReference type="CDD" id="cd16914">
    <property type="entry name" value="EcfT"/>
    <property type="match status" value="1"/>
</dbReference>
<sequence length="231" mass="26194">MSRLKKKYLSIDPRTEILLIFIANIVAFTNSSVYIEASEIMVIAILLSFCGCRKSAIKWCVFFIILLAIQYYLIEIMPTFLAIMFSILAVYARKLLPCMMIGELIIKTVPVRLIILSLRKWNIPQKVIIPLSITIRYFPAIKEEIVHIRDAMKMREVRGLRRKVECIYVPILISAVNTVEELSAAAITRGIENPKPKTSSVDMSFHLQDYLCIGVGIVFITGSMLHLGGIL</sequence>
<evidence type="ECO:0000256" key="1">
    <source>
        <dbReference type="ARBA" id="ARBA00004141"/>
    </source>
</evidence>
<accession>A0A1W7LV70</accession>
<evidence type="ECO:0000313" key="7">
    <source>
        <dbReference type="EMBL" id="MBF7810130.1"/>
    </source>
</evidence>
<dbReference type="PANTHER" id="PTHR34857:SF2">
    <property type="entry name" value="SLL0384 PROTEIN"/>
    <property type="match status" value="1"/>
</dbReference>
<comment type="caution">
    <text evidence="7">The sequence shown here is derived from an EMBL/GenBank/DDBJ whole genome shotgun (WGS) entry which is preliminary data.</text>
</comment>
<dbReference type="AlphaFoldDB" id="A0A1W7LV70"/>
<reference evidence="8" key="1">
    <citation type="submission" date="2020-05" db="EMBL/GenBank/DDBJ databases">
        <authorList>
            <person name="Brown S."/>
            <person name="Huntemann M."/>
            <person name="Clum A."/>
            <person name="Spunde A."/>
            <person name="Palaniappan K."/>
            <person name="Ritter S."/>
            <person name="Mikhailova N."/>
            <person name="Chen I.-M."/>
            <person name="Stamatis D."/>
            <person name="Reddy T."/>
            <person name="O'Malley R."/>
            <person name="Daum C."/>
            <person name="Shapiro N."/>
            <person name="Ivanova N."/>
            <person name="Kyrpides N."/>
            <person name="Woyke T."/>
        </authorList>
    </citation>
    <scope>NUCLEOTIDE SEQUENCE</scope>
    <source>
        <strain evidence="8">DJ080</strain>
    </source>
</reference>
<dbReference type="Proteomes" id="UP001193748">
    <property type="component" value="Unassembled WGS sequence"/>
</dbReference>
<protein>
    <submittedName>
        <fullName evidence="8">Energy-coupling factor transport system permease protein</fullName>
    </submittedName>
    <submittedName>
        <fullName evidence="7">Energy-coupling factor transporter transmembrane protein EcfT</fullName>
    </submittedName>
</protein>
<dbReference type="Pfam" id="PF02361">
    <property type="entry name" value="CbiQ"/>
    <property type="match status" value="1"/>
</dbReference>